<protein>
    <recommendedName>
        <fullName evidence="2">Fibrinogen C-terminal domain-containing protein</fullName>
    </recommendedName>
</protein>
<dbReference type="OrthoDB" id="5971203at2759"/>
<evidence type="ECO:0000313" key="1">
    <source>
        <dbReference type="EnsemblMetazoa" id="Aqu2.1.31085_001"/>
    </source>
</evidence>
<evidence type="ECO:0008006" key="2">
    <source>
        <dbReference type="Google" id="ProtNLM"/>
    </source>
</evidence>
<dbReference type="AlphaFoldDB" id="A0A1X7USW5"/>
<dbReference type="EnsemblMetazoa" id="Aqu2.1.31085_001">
    <property type="protein sequence ID" value="Aqu2.1.31085_001"/>
    <property type="gene ID" value="Aqu2.1.31085"/>
</dbReference>
<dbReference type="NCBIfam" id="NF040941">
    <property type="entry name" value="GGGWT_bact"/>
    <property type="match status" value="1"/>
</dbReference>
<dbReference type="InParanoid" id="A0A1X7USW5"/>
<sequence length="403" mass="43711">GSIEQLVLLVDVAQEINGKVNRTDDLVEATALTNNITNSTKALVHGSIEQLALLVDLAQEINRKVNITDEIFEVAAVTNNITSGTKALVHGSIEQLALLVDVTQEIKKKVNNAQINELLSHITNVTHINNALAWDHTEALFLIETLLNNNTDLLITLAASNNYSLTSFVNTFSNIQDTSTSTAGVVDDILLVVQELLQLHNVSSPLPTSCKQIRYKKPNSPSGMYLLATVNGTINAYCNMEELCGSGGGWTRLAYLDMSDSTVNCPSGFRLYQFGGVRVCGRAVASSGSCVSVQFPSNGISYSQVCGRVTGYQYGSPDGNYPDSSHNDINSYYVDGVSITRGFPRQHVWTLIAGLGQEVYPSYSANYYNCPCSPGSLQNSTLQSFMGNNYFCESGNSTDPLWD</sequence>
<organism evidence="1">
    <name type="scientific">Amphimedon queenslandica</name>
    <name type="common">Sponge</name>
    <dbReference type="NCBI Taxonomy" id="400682"/>
    <lineage>
        <taxon>Eukaryota</taxon>
        <taxon>Metazoa</taxon>
        <taxon>Porifera</taxon>
        <taxon>Demospongiae</taxon>
        <taxon>Heteroscleromorpha</taxon>
        <taxon>Haplosclerida</taxon>
        <taxon>Niphatidae</taxon>
        <taxon>Amphimedon</taxon>
    </lineage>
</organism>
<reference evidence="1" key="1">
    <citation type="submission" date="2017-05" db="UniProtKB">
        <authorList>
            <consortium name="EnsemblMetazoa"/>
        </authorList>
    </citation>
    <scope>IDENTIFICATION</scope>
</reference>
<name>A0A1X7USW5_AMPQE</name>
<accession>A0A1X7USW5</accession>
<proteinExistence type="predicted"/>